<organism evidence="1 2">
    <name type="scientific">Legionella dresdenensis</name>
    <dbReference type="NCBI Taxonomy" id="450200"/>
    <lineage>
        <taxon>Bacteria</taxon>
        <taxon>Pseudomonadati</taxon>
        <taxon>Pseudomonadota</taxon>
        <taxon>Gammaproteobacteria</taxon>
        <taxon>Legionellales</taxon>
        <taxon>Legionellaceae</taxon>
        <taxon>Legionella</taxon>
    </lineage>
</organism>
<evidence type="ECO:0000313" key="2">
    <source>
        <dbReference type="Proteomes" id="UP001595758"/>
    </source>
</evidence>
<dbReference type="EMBL" id="JBHSAB010000005">
    <property type="protein sequence ID" value="MFC3908424.1"/>
    <property type="molecule type" value="Genomic_DNA"/>
</dbReference>
<name>A0ABV8CEL9_9GAMM</name>
<dbReference type="Proteomes" id="UP001595758">
    <property type="component" value="Unassembled WGS sequence"/>
</dbReference>
<keyword evidence="2" id="KW-1185">Reference proteome</keyword>
<dbReference type="InterPro" id="IPR009241">
    <property type="entry name" value="HigB-like"/>
</dbReference>
<sequence length="171" mass="20352">MAVKLSPDSYVPRLVRRCCRFINLLFRARIAGCLQNIQELGFDSPRVQFRQIKGSLWEIKIKTARSVYRFFYVCIQQDIIVLLHAYKKQSQKAPKHEIELAEKRMMEVFNNKSTYLLNRKTLVSRHWFLLIDLGDIHASFWLRSSFNASTIFGYSTREAQKCRRQFKSDFF</sequence>
<dbReference type="Pfam" id="PF05973">
    <property type="entry name" value="Gp49"/>
    <property type="match status" value="1"/>
</dbReference>
<accession>A0ABV8CEL9</accession>
<proteinExistence type="predicted"/>
<comment type="caution">
    <text evidence="1">The sequence shown here is derived from an EMBL/GenBank/DDBJ whole genome shotgun (WGS) entry which is preliminary data.</text>
</comment>
<reference evidence="2" key="1">
    <citation type="journal article" date="2019" name="Int. J. Syst. Evol. Microbiol.">
        <title>The Global Catalogue of Microorganisms (GCM) 10K type strain sequencing project: providing services to taxonomists for standard genome sequencing and annotation.</title>
        <authorList>
            <consortium name="The Broad Institute Genomics Platform"/>
            <consortium name="The Broad Institute Genome Sequencing Center for Infectious Disease"/>
            <person name="Wu L."/>
            <person name="Ma J."/>
        </authorList>
    </citation>
    <scope>NUCLEOTIDE SEQUENCE [LARGE SCALE GENOMIC DNA]</scope>
    <source>
        <strain evidence="2">CCUG 59858</strain>
    </source>
</reference>
<dbReference type="RefSeq" id="WP_382341698.1">
    <property type="nucleotide sequence ID" value="NZ_JBHSAB010000005.1"/>
</dbReference>
<protein>
    <submittedName>
        <fullName evidence="1">Type II toxin-antitoxin system RelE/ParE family toxin</fullName>
    </submittedName>
</protein>
<gene>
    <name evidence="1" type="ORF">ACFORL_04960</name>
</gene>
<evidence type="ECO:0000313" key="1">
    <source>
        <dbReference type="EMBL" id="MFC3908424.1"/>
    </source>
</evidence>